<evidence type="ECO:0000313" key="8">
    <source>
        <dbReference type="EMBL" id="VDL14848.1"/>
    </source>
</evidence>
<name>A0A0R3S890_HYMDI</name>
<evidence type="ECO:0000256" key="6">
    <source>
        <dbReference type="ARBA" id="ARBA00023175"/>
    </source>
</evidence>
<dbReference type="CDD" id="cd21462">
    <property type="entry name" value="DLC-like_DYNLT1"/>
    <property type="match status" value="1"/>
</dbReference>
<organism evidence="10">
    <name type="scientific">Hymenolepis diminuta</name>
    <name type="common">Rat tapeworm</name>
    <dbReference type="NCBI Taxonomy" id="6216"/>
    <lineage>
        <taxon>Eukaryota</taxon>
        <taxon>Metazoa</taxon>
        <taxon>Spiralia</taxon>
        <taxon>Lophotrochozoa</taxon>
        <taxon>Platyhelminthes</taxon>
        <taxon>Cestoda</taxon>
        <taxon>Eucestoda</taxon>
        <taxon>Cyclophyllidea</taxon>
        <taxon>Hymenolepididae</taxon>
        <taxon>Hymenolepis</taxon>
    </lineage>
</organism>
<gene>
    <name evidence="8" type="ORF">HDID_LOCUS343</name>
</gene>
<keyword evidence="5" id="KW-0243">Dynein</keyword>
<dbReference type="PANTHER" id="PTHR21255:SF4">
    <property type="entry name" value="DYNEIN LIGHT CHAIN TCTEX-TYPE"/>
    <property type="match status" value="1"/>
</dbReference>
<proteinExistence type="inferred from homology"/>
<evidence type="ECO:0000256" key="7">
    <source>
        <dbReference type="ARBA" id="ARBA00023212"/>
    </source>
</evidence>
<keyword evidence="3" id="KW-0963">Cytoplasm</keyword>
<evidence type="ECO:0000256" key="4">
    <source>
        <dbReference type="ARBA" id="ARBA00022701"/>
    </source>
</evidence>
<dbReference type="InterPro" id="IPR005334">
    <property type="entry name" value="Tctex-1-like"/>
</dbReference>
<evidence type="ECO:0000313" key="9">
    <source>
        <dbReference type="Proteomes" id="UP000274504"/>
    </source>
</evidence>
<dbReference type="InterPro" id="IPR038586">
    <property type="entry name" value="Tctex-1-like_sf"/>
</dbReference>
<dbReference type="GO" id="GO:0005868">
    <property type="term" value="C:cytoplasmic dynein complex"/>
    <property type="evidence" value="ECO:0007669"/>
    <property type="project" value="TreeGrafter"/>
</dbReference>
<dbReference type="GO" id="GO:0005874">
    <property type="term" value="C:microtubule"/>
    <property type="evidence" value="ECO:0007669"/>
    <property type="project" value="UniProtKB-KW"/>
</dbReference>
<dbReference type="OrthoDB" id="10059120at2759"/>
<evidence type="ECO:0000256" key="3">
    <source>
        <dbReference type="ARBA" id="ARBA00022490"/>
    </source>
</evidence>
<comment type="subcellular location">
    <subcellularLocation>
        <location evidence="1">Cytoplasm</location>
        <location evidence="1">Cytoskeleton</location>
    </subcellularLocation>
</comment>
<dbReference type="Pfam" id="PF03645">
    <property type="entry name" value="Tctex-1"/>
    <property type="match status" value="1"/>
</dbReference>
<comment type="similarity">
    <text evidence="2">Belongs to the dynein light chain Tctex-type family.</text>
</comment>
<dbReference type="FunFam" id="3.30.1140.40:FF:000001">
    <property type="entry name" value="Dynein light chain Tctex-type 1"/>
    <property type="match status" value="1"/>
</dbReference>
<reference evidence="10" key="1">
    <citation type="submission" date="2017-02" db="UniProtKB">
        <authorList>
            <consortium name="WormBaseParasite"/>
        </authorList>
    </citation>
    <scope>IDENTIFICATION</scope>
</reference>
<keyword evidence="7" id="KW-0206">Cytoskeleton</keyword>
<protein>
    <submittedName>
        <fullName evidence="10">Dynein light chain</fullName>
    </submittedName>
</protein>
<keyword evidence="6" id="KW-0505">Motor protein</keyword>
<dbReference type="WBParaSite" id="HDID_0000034201-mRNA-1">
    <property type="protein sequence ID" value="HDID_0000034201-mRNA-1"/>
    <property type="gene ID" value="HDID_0000034201"/>
</dbReference>
<evidence type="ECO:0000256" key="5">
    <source>
        <dbReference type="ARBA" id="ARBA00023017"/>
    </source>
</evidence>
<dbReference type="EMBL" id="UYSG01000041">
    <property type="protein sequence ID" value="VDL14848.1"/>
    <property type="molecule type" value="Genomic_DNA"/>
</dbReference>
<accession>A0A0R3S890</accession>
<dbReference type="GO" id="GO:0007018">
    <property type="term" value="P:microtubule-based movement"/>
    <property type="evidence" value="ECO:0007669"/>
    <property type="project" value="TreeGrafter"/>
</dbReference>
<dbReference type="GO" id="GO:0005737">
    <property type="term" value="C:cytoplasm"/>
    <property type="evidence" value="ECO:0007669"/>
    <property type="project" value="TreeGrafter"/>
</dbReference>
<dbReference type="GO" id="GO:0045505">
    <property type="term" value="F:dynein intermediate chain binding"/>
    <property type="evidence" value="ECO:0007669"/>
    <property type="project" value="TreeGrafter"/>
</dbReference>
<dbReference type="Proteomes" id="UP000274504">
    <property type="component" value="Unassembled WGS sequence"/>
</dbReference>
<evidence type="ECO:0000256" key="2">
    <source>
        <dbReference type="ARBA" id="ARBA00005361"/>
    </source>
</evidence>
<evidence type="ECO:0000256" key="1">
    <source>
        <dbReference type="ARBA" id="ARBA00004245"/>
    </source>
</evidence>
<reference evidence="8 9" key="2">
    <citation type="submission" date="2018-11" db="EMBL/GenBank/DDBJ databases">
        <authorList>
            <consortium name="Pathogen Informatics"/>
        </authorList>
    </citation>
    <scope>NUCLEOTIDE SEQUENCE [LARGE SCALE GENOMIC DNA]</scope>
</reference>
<sequence>MYARNGSMYGEDVSFEVLHKASKRGAESHFLNERERRVSLQFEFPPFSFNMVTFVVDEVTNIVKESIENNVGNSSYVHTKVPQWTSTIVEQILNQLTKLGKPFKYIVTCVIMQKCGAGLHTASSCYWDNSTDGSCTVKWENKSMYFIVTVFGLAI</sequence>
<dbReference type="Gene3D" id="3.30.1140.40">
    <property type="entry name" value="Tctex-1"/>
    <property type="match status" value="1"/>
</dbReference>
<evidence type="ECO:0000313" key="10">
    <source>
        <dbReference type="WBParaSite" id="HDID_0000034201-mRNA-1"/>
    </source>
</evidence>
<dbReference type="PANTHER" id="PTHR21255">
    <property type="entry name" value="T-COMPLEX-ASSOCIATED-TESTIS-EXPRESSED 1/ DYNEIN LIGHT CHAIN"/>
    <property type="match status" value="1"/>
</dbReference>
<keyword evidence="4" id="KW-0493">Microtubule</keyword>
<dbReference type="AlphaFoldDB" id="A0A0R3S890"/>
<dbReference type="STRING" id="6216.A0A0R3S890"/>